<dbReference type="Proteomes" id="UP000604117">
    <property type="component" value="Unassembled WGS sequence"/>
</dbReference>
<comment type="caution">
    <text evidence="2">The sequence shown here is derived from an EMBL/GenBank/DDBJ whole genome shotgun (WGS) entry which is preliminary data.</text>
</comment>
<dbReference type="PANTHER" id="PTHR34310:SF9">
    <property type="entry name" value="BLR5716 PROTEIN"/>
    <property type="match status" value="1"/>
</dbReference>
<dbReference type="Pfam" id="PF04248">
    <property type="entry name" value="NTP_transf_9"/>
    <property type="match status" value="1"/>
</dbReference>
<dbReference type="PANTHER" id="PTHR34310">
    <property type="entry name" value="DUF427 DOMAIN PROTEIN (AFU_ORTHOLOGUE AFUA_3G02220)"/>
    <property type="match status" value="1"/>
</dbReference>
<name>A0ABQ4D005_9ACTN</name>
<proteinExistence type="predicted"/>
<organism evidence="2 3">
    <name type="scientific">Asanoa siamensis</name>
    <dbReference type="NCBI Taxonomy" id="926357"/>
    <lineage>
        <taxon>Bacteria</taxon>
        <taxon>Bacillati</taxon>
        <taxon>Actinomycetota</taxon>
        <taxon>Actinomycetes</taxon>
        <taxon>Micromonosporales</taxon>
        <taxon>Micromonosporaceae</taxon>
        <taxon>Asanoa</taxon>
    </lineage>
</organism>
<reference evidence="2 3" key="1">
    <citation type="submission" date="2021-01" db="EMBL/GenBank/DDBJ databases">
        <title>Whole genome shotgun sequence of Asanoa siamensis NBRC 107932.</title>
        <authorList>
            <person name="Komaki H."/>
            <person name="Tamura T."/>
        </authorList>
    </citation>
    <scope>NUCLEOTIDE SEQUENCE [LARGE SCALE GENOMIC DNA]</scope>
    <source>
        <strain evidence="2 3">NBRC 107932</strain>
    </source>
</reference>
<evidence type="ECO:0000313" key="3">
    <source>
        <dbReference type="Proteomes" id="UP000604117"/>
    </source>
</evidence>
<sequence>MSTRMRDAMGQQFKALRHEPTEKRVRAVLGGVTVVDTTDAVLVWEPRRIVPTYAVPLADVRADLTPAGDVTAGGPGFLHPGIPFTVHSTDGEALTVSASGDVRAEAAFRPADADLHDHVLLDFDAMDHWFEEDEEIHGHPRDPYHRVDARASSRHVRIEDGGVLLAETSRPVLVYETNLPVRFYLPREDVVADLTDSDQVTYCPYKGQASYWSTSERSNVVWSYQRPLPDALPIKGLVAFYDDILDVTVDGKLRDRPGGAVVRSMREEFNVDS</sequence>
<protein>
    <recommendedName>
        <fullName evidence="1">DUF427 domain-containing protein</fullName>
    </recommendedName>
</protein>
<accession>A0ABQ4D005</accession>
<evidence type="ECO:0000313" key="2">
    <source>
        <dbReference type="EMBL" id="GIF76568.1"/>
    </source>
</evidence>
<feature type="domain" description="DUF427" evidence="1">
    <location>
        <begin position="156"/>
        <end position="242"/>
    </location>
</feature>
<gene>
    <name evidence="2" type="ORF">Asi02nite_60860</name>
</gene>
<dbReference type="InterPro" id="IPR007361">
    <property type="entry name" value="DUF427"/>
</dbReference>
<dbReference type="RefSeq" id="WP_203717441.1">
    <property type="nucleotide sequence ID" value="NZ_BONE01000064.1"/>
</dbReference>
<evidence type="ECO:0000259" key="1">
    <source>
        <dbReference type="Pfam" id="PF04248"/>
    </source>
</evidence>
<keyword evidence="3" id="KW-1185">Reference proteome</keyword>
<dbReference type="Gene3D" id="2.170.150.40">
    <property type="entry name" value="Domain of unknown function (DUF427)"/>
    <property type="match status" value="2"/>
</dbReference>
<dbReference type="InterPro" id="IPR038694">
    <property type="entry name" value="DUF427_sf"/>
</dbReference>
<dbReference type="EMBL" id="BONE01000064">
    <property type="protein sequence ID" value="GIF76568.1"/>
    <property type="molecule type" value="Genomic_DNA"/>
</dbReference>